<evidence type="ECO:0000256" key="7">
    <source>
        <dbReference type="SAM" id="Phobius"/>
    </source>
</evidence>
<evidence type="ECO:0000256" key="4">
    <source>
        <dbReference type="ARBA" id="ARBA00022989"/>
    </source>
</evidence>
<dbReference type="SUPFAM" id="SSF81452">
    <property type="entry name" value="Cytochrome c oxidase subunit III-like"/>
    <property type="match status" value="1"/>
</dbReference>
<keyword evidence="4 7" id="KW-1133">Transmembrane helix</keyword>
<protein>
    <submittedName>
        <fullName evidence="9">Heme-copper oxidase subunit III</fullName>
    </submittedName>
</protein>
<dbReference type="Proteomes" id="UP000290545">
    <property type="component" value="Unassembled WGS sequence"/>
</dbReference>
<feature type="transmembrane region" description="Helical" evidence="7">
    <location>
        <begin position="171"/>
        <end position="189"/>
    </location>
</feature>
<evidence type="ECO:0000256" key="6">
    <source>
        <dbReference type="RuleBase" id="RU003376"/>
    </source>
</evidence>
<dbReference type="PANTHER" id="PTHR11403">
    <property type="entry name" value="CYTOCHROME C OXIDASE SUBUNIT III"/>
    <property type="match status" value="1"/>
</dbReference>
<dbReference type="PANTHER" id="PTHR11403:SF10">
    <property type="entry name" value="CYTOCHROME C OXIDASE"/>
    <property type="match status" value="1"/>
</dbReference>
<dbReference type="GO" id="GO:0004129">
    <property type="term" value="F:cytochrome-c oxidase activity"/>
    <property type="evidence" value="ECO:0007669"/>
    <property type="project" value="InterPro"/>
</dbReference>
<accession>A0A4V1M9G9</accession>
<evidence type="ECO:0000256" key="5">
    <source>
        <dbReference type="ARBA" id="ARBA00023136"/>
    </source>
</evidence>
<dbReference type="InterPro" id="IPR024791">
    <property type="entry name" value="Cyt_c/ubiquinol_Oxase_su3"/>
</dbReference>
<evidence type="ECO:0000313" key="9">
    <source>
        <dbReference type="EMBL" id="RXK81062.1"/>
    </source>
</evidence>
<feature type="transmembrane region" description="Helical" evidence="7">
    <location>
        <begin position="125"/>
        <end position="150"/>
    </location>
</feature>
<feature type="transmembrane region" description="Helical" evidence="7">
    <location>
        <begin position="16"/>
        <end position="38"/>
    </location>
</feature>
<evidence type="ECO:0000256" key="1">
    <source>
        <dbReference type="ARBA" id="ARBA00004141"/>
    </source>
</evidence>
<keyword evidence="3 6" id="KW-0812">Transmembrane</keyword>
<dbReference type="PROSITE" id="PS50253">
    <property type="entry name" value="COX3"/>
    <property type="match status" value="1"/>
</dbReference>
<feature type="transmembrane region" description="Helical" evidence="7">
    <location>
        <begin position="53"/>
        <end position="73"/>
    </location>
</feature>
<dbReference type="InterPro" id="IPR035973">
    <property type="entry name" value="Cyt_c_oxidase_su3-like_sf"/>
</dbReference>
<comment type="similarity">
    <text evidence="2 6">Belongs to the cytochrome c oxidase subunit 3 family.</text>
</comment>
<gene>
    <name evidence="9" type="ORF">ESB13_22755</name>
</gene>
<comment type="subcellular location">
    <subcellularLocation>
        <location evidence="6">Cell membrane</location>
        <topology evidence="6">Multi-pass membrane protein</topology>
    </subcellularLocation>
    <subcellularLocation>
        <location evidence="1">Membrane</location>
        <topology evidence="1">Multi-pass membrane protein</topology>
    </subcellularLocation>
</comment>
<dbReference type="Gene3D" id="1.20.120.80">
    <property type="entry name" value="Cytochrome c oxidase, subunit III, four-helix bundle"/>
    <property type="match status" value="1"/>
</dbReference>
<comment type="caution">
    <text evidence="9">The sequence shown here is derived from an EMBL/GenBank/DDBJ whole genome shotgun (WGS) entry which is preliminary data.</text>
</comment>
<dbReference type="OrthoDB" id="679789at2"/>
<dbReference type="Pfam" id="PF00510">
    <property type="entry name" value="COX3"/>
    <property type="match status" value="1"/>
</dbReference>
<evidence type="ECO:0000313" key="10">
    <source>
        <dbReference type="Proteomes" id="UP000290545"/>
    </source>
</evidence>
<dbReference type="InterPro" id="IPR000298">
    <property type="entry name" value="Cyt_c_oxidase-like_su3"/>
</dbReference>
<dbReference type="AlphaFoldDB" id="A0A4V1M9G9"/>
<sequence length="190" mass="21195">MSTVGTGKNRIHPHKFTLWVAMGSIIMMFAGLTSAYVVKSAQANWLVFKLPPVFWYSTIVILVSSATMHLSVTAFKARDLKRYKLMITMTLLLGLLFSALQFVGFDALHKSGIQLFGIGSNASASFLGIITGLHVLHVLGGVVALLVVFIRAFSVKNRQYSSVPVEIVSTYWHFVDLLWIYLFIFFSWVA</sequence>
<evidence type="ECO:0000256" key="2">
    <source>
        <dbReference type="ARBA" id="ARBA00010581"/>
    </source>
</evidence>
<dbReference type="EMBL" id="SDHZ01000005">
    <property type="protein sequence ID" value="RXK81062.1"/>
    <property type="molecule type" value="Genomic_DNA"/>
</dbReference>
<keyword evidence="10" id="KW-1185">Reference proteome</keyword>
<dbReference type="InterPro" id="IPR013833">
    <property type="entry name" value="Cyt_c_oxidase_su3_a-hlx"/>
</dbReference>
<evidence type="ECO:0000256" key="3">
    <source>
        <dbReference type="ARBA" id="ARBA00022692"/>
    </source>
</evidence>
<reference evidence="9 10" key="1">
    <citation type="submission" date="2019-01" db="EMBL/GenBank/DDBJ databases">
        <title>Filimonas sp. strain TTM-71.</title>
        <authorList>
            <person name="Chen W.-M."/>
        </authorList>
    </citation>
    <scope>NUCLEOTIDE SEQUENCE [LARGE SCALE GENOMIC DNA]</scope>
    <source>
        <strain evidence="9 10">TTM-71</strain>
    </source>
</reference>
<proteinExistence type="inferred from homology"/>
<dbReference type="GO" id="GO:0005886">
    <property type="term" value="C:plasma membrane"/>
    <property type="evidence" value="ECO:0007669"/>
    <property type="project" value="UniProtKB-SubCell"/>
</dbReference>
<name>A0A4V1M9G9_9BACT</name>
<evidence type="ECO:0000259" key="8">
    <source>
        <dbReference type="PROSITE" id="PS50253"/>
    </source>
</evidence>
<feature type="domain" description="Heme-copper oxidase subunit III family profile" evidence="8">
    <location>
        <begin position="15"/>
        <end position="190"/>
    </location>
</feature>
<feature type="transmembrane region" description="Helical" evidence="7">
    <location>
        <begin position="85"/>
        <end position="105"/>
    </location>
</feature>
<dbReference type="GO" id="GO:0019646">
    <property type="term" value="P:aerobic electron transport chain"/>
    <property type="evidence" value="ECO:0007669"/>
    <property type="project" value="InterPro"/>
</dbReference>
<organism evidence="9 10">
    <name type="scientific">Filimonas effusa</name>
    <dbReference type="NCBI Taxonomy" id="2508721"/>
    <lineage>
        <taxon>Bacteria</taxon>
        <taxon>Pseudomonadati</taxon>
        <taxon>Bacteroidota</taxon>
        <taxon>Chitinophagia</taxon>
        <taxon>Chitinophagales</taxon>
        <taxon>Chitinophagaceae</taxon>
        <taxon>Filimonas</taxon>
    </lineage>
</organism>
<keyword evidence="5 7" id="KW-0472">Membrane</keyword>